<evidence type="ECO:0000259" key="8">
    <source>
        <dbReference type="PROSITE" id="PS51755"/>
    </source>
</evidence>
<dbReference type="AlphaFoldDB" id="I0UX75"/>
<organism evidence="9 10">
    <name type="scientific">Saccharomonospora xinjiangensis XJ-54</name>
    <dbReference type="NCBI Taxonomy" id="882086"/>
    <lineage>
        <taxon>Bacteria</taxon>
        <taxon>Bacillati</taxon>
        <taxon>Actinomycetota</taxon>
        <taxon>Actinomycetes</taxon>
        <taxon>Pseudonocardiales</taxon>
        <taxon>Pseudonocardiaceae</taxon>
        <taxon>Saccharomonospora</taxon>
    </lineage>
</organism>
<feature type="compositionally biased region" description="Pro residues" evidence="6">
    <location>
        <begin position="97"/>
        <end position="106"/>
    </location>
</feature>
<evidence type="ECO:0000256" key="5">
    <source>
        <dbReference type="PROSITE-ProRule" id="PRU01091"/>
    </source>
</evidence>
<gene>
    <name evidence="9" type="ORF">SacxiDRAFT_0196</name>
</gene>
<evidence type="ECO:0000256" key="3">
    <source>
        <dbReference type="ARBA" id="ARBA00023125"/>
    </source>
</evidence>
<feature type="DNA-binding region" description="OmpR/PhoB-type" evidence="5">
    <location>
        <begin position="103"/>
        <end position="200"/>
    </location>
</feature>
<feature type="domain" description="OmpR/PhoB-type" evidence="8">
    <location>
        <begin position="103"/>
        <end position="200"/>
    </location>
</feature>
<evidence type="ECO:0000256" key="6">
    <source>
        <dbReference type="SAM" id="MobiDB-lite"/>
    </source>
</evidence>
<dbReference type="GO" id="GO:0000160">
    <property type="term" value="P:phosphorelay signal transduction system"/>
    <property type="evidence" value="ECO:0007669"/>
    <property type="project" value="InterPro"/>
</dbReference>
<dbReference type="InterPro" id="IPR000792">
    <property type="entry name" value="Tscrpt_reg_LuxR_C"/>
</dbReference>
<dbReference type="SMART" id="SM01043">
    <property type="entry name" value="BTAD"/>
    <property type="match status" value="1"/>
</dbReference>
<dbReference type="Gene3D" id="1.25.40.10">
    <property type="entry name" value="Tetratricopeptide repeat domain"/>
    <property type="match status" value="1"/>
</dbReference>
<evidence type="ECO:0000256" key="1">
    <source>
        <dbReference type="ARBA" id="ARBA00005820"/>
    </source>
</evidence>
<feature type="domain" description="HTH luxR-type" evidence="7">
    <location>
        <begin position="13"/>
        <end position="78"/>
    </location>
</feature>
<sequence>MAATAPDPSITTPPAPARRLTTTELRVLRAVGRGLNDSEIAAELGCPVAAVRQGVERLRAGLGLRDRCALIVYAFDHSIVSPAGPRPGQRPANGRPTPSPALGPAPASPPLRLCALGPLRAWAGATPLDLGPARQQAVLAALALRPGVPVSRRELLNDVWGLSAPEGNVVQVYVYRLRKCLGGGRDPVIDRDRAGYRFSGDGADLDVTRLDELTAEAGTAWRAGDVTTAVEAHRRALDLFAGEPLSGLPGPFADMVRLRLTERRLTLATRRAEGLLRLGRHTQAIDELRAGAVEHPHSEPVAELLMRALYVTGRRADAVSVFTRVRELLLDDLGVEPGERLRHVHTAILRDELPVAPVPHPVRRSA</sequence>
<protein>
    <submittedName>
        <fullName evidence="9">DNA-binding transcriptional activator of the SARP family</fullName>
    </submittedName>
</protein>
<dbReference type="CDD" id="cd00383">
    <property type="entry name" value="trans_reg_C"/>
    <property type="match status" value="1"/>
</dbReference>
<dbReference type="Pfam" id="PF03704">
    <property type="entry name" value="BTAD"/>
    <property type="match status" value="1"/>
</dbReference>
<dbReference type="EMBL" id="JH636049">
    <property type="protein sequence ID" value="EID52478.1"/>
    <property type="molecule type" value="Genomic_DNA"/>
</dbReference>
<dbReference type="RefSeq" id="WP_006236577.1">
    <property type="nucleotide sequence ID" value="NZ_JH636049.1"/>
</dbReference>
<dbReference type="eggNOG" id="COG3629">
    <property type="taxonomic scope" value="Bacteria"/>
</dbReference>
<dbReference type="PROSITE" id="PS51755">
    <property type="entry name" value="OMPR_PHOB"/>
    <property type="match status" value="1"/>
</dbReference>
<dbReference type="GO" id="GO:0003677">
    <property type="term" value="F:DNA binding"/>
    <property type="evidence" value="ECO:0007669"/>
    <property type="project" value="UniProtKB-UniRule"/>
</dbReference>
<dbReference type="CDD" id="cd15831">
    <property type="entry name" value="BTAD"/>
    <property type="match status" value="1"/>
</dbReference>
<dbReference type="SMART" id="SM00421">
    <property type="entry name" value="HTH_LUXR"/>
    <property type="match status" value="1"/>
</dbReference>
<dbReference type="SUPFAM" id="SSF48452">
    <property type="entry name" value="TPR-like"/>
    <property type="match status" value="1"/>
</dbReference>
<name>I0UX75_9PSEU</name>
<dbReference type="OrthoDB" id="4336084at2"/>
<comment type="similarity">
    <text evidence="1">Belongs to the AfsR/DnrI/RedD regulatory family.</text>
</comment>
<dbReference type="Gene3D" id="1.10.10.10">
    <property type="entry name" value="Winged helix-like DNA-binding domain superfamily/Winged helix DNA-binding domain"/>
    <property type="match status" value="2"/>
</dbReference>
<dbReference type="HOGENOM" id="CLU_004665_0_1_11"/>
<dbReference type="GO" id="GO:0006355">
    <property type="term" value="P:regulation of DNA-templated transcription"/>
    <property type="evidence" value="ECO:0007669"/>
    <property type="project" value="InterPro"/>
</dbReference>
<keyword evidence="10" id="KW-1185">Reference proteome</keyword>
<evidence type="ECO:0000256" key="2">
    <source>
        <dbReference type="ARBA" id="ARBA00023015"/>
    </source>
</evidence>
<dbReference type="InterPro" id="IPR001867">
    <property type="entry name" value="OmpR/PhoB-type_DNA-bd"/>
</dbReference>
<dbReference type="PROSITE" id="PS50043">
    <property type="entry name" value="HTH_LUXR_2"/>
    <property type="match status" value="1"/>
</dbReference>
<evidence type="ECO:0000313" key="9">
    <source>
        <dbReference type="EMBL" id="EID52478.1"/>
    </source>
</evidence>
<dbReference type="PANTHER" id="PTHR35807:SF1">
    <property type="entry name" value="TRANSCRIPTIONAL REGULATOR REDD"/>
    <property type="match status" value="1"/>
</dbReference>
<dbReference type="InterPro" id="IPR036388">
    <property type="entry name" value="WH-like_DNA-bd_sf"/>
</dbReference>
<dbReference type="Pfam" id="PF00486">
    <property type="entry name" value="Trans_reg_C"/>
    <property type="match status" value="1"/>
</dbReference>
<dbReference type="SMART" id="SM00862">
    <property type="entry name" value="Trans_reg_C"/>
    <property type="match status" value="1"/>
</dbReference>
<dbReference type="InterPro" id="IPR011990">
    <property type="entry name" value="TPR-like_helical_dom_sf"/>
</dbReference>
<keyword evidence="4" id="KW-0804">Transcription</keyword>
<dbReference type="InterPro" id="IPR016032">
    <property type="entry name" value="Sig_transdc_resp-reg_C-effctor"/>
</dbReference>
<evidence type="ECO:0000313" key="10">
    <source>
        <dbReference type="Proteomes" id="UP000004691"/>
    </source>
</evidence>
<accession>I0UX75</accession>
<evidence type="ECO:0000259" key="7">
    <source>
        <dbReference type="PROSITE" id="PS50043"/>
    </source>
</evidence>
<feature type="region of interest" description="Disordered" evidence="6">
    <location>
        <begin position="82"/>
        <end position="106"/>
    </location>
</feature>
<dbReference type="InterPro" id="IPR051677">
    <property type="entry name" value="AfsR-DnrI-RedD_regulator"/>
</dbReference>
<keyword evidence="3 5" id="KW-0238">DNA-binding</keyword>
<proteinExistence type="inferred from homology"/>
<dbReference type="STRING" id="882086.SacxiDRAFT_0196"/>
<dbReference type="Proteomes" id="UP000004691">
    <property type="component" value="Unassembled WGS sequence"/>
</dbReference>
<dbReference type="eggNOG" id="COG2197">
    <property type="taxonomic scope" value="Bacteria"/>
</dbReference>
<reference evidence="9 10" key="1">
    <citation type="submission" date="2012-01" db="EMBL/GenBank/DDBJ databases">
        <title>Improved High-Quality Draft sequence of Saccharomonospora xinjiangensis XJ-54.</title>
        <authorList>
            <consortium name="US DOE Joint Genome Institute"/>
            <person name="Lucas S."/>
            <person name="Han J."/>
            <person name="Lapidus A."/>
            <person name="Cheng J.-F."/>
            <person name="Goodwin L."/>
            <person name="Pitluck S."/>
            <person name="Peters L."/>
            <person name="Mikhailova N."/>
            <person name="Teshima H."/>
            <person name="Detter J.C."/>
            <person name="Han C."/>
            <person name="Tapia R."/>
            <person name="Land M."/>
            <person name="Hauser L."/>
            <person name="Kyrpides N."/>
            <person name="Ivanova N."/>
            <person name="Pagani I."/>
            <person name="Brambilla E.-M."/>
            <person name="Klenk H.-P."/>
            <person name="Woyke T."/>
        </authorList>
    </citation>
    <scope>NUCLEOTIDE SEQUENCE [LARGE SCALE GENOMIC DNA]</scope>
    <source>
        <strain evidence="9 10">XJ-54</strain>
    </source>
</reference>
<keyword evidence="2" id="KW-0805">Transcription regulation</keyword>
<dbReference type="SUPFAM" id="SSF46894">
    <property type="entry name" value="C-terminal effector domain of the bipartite response regulators"/>
    <property type="match status" value="2"/>
</dbReference>
<dbReference type="InterPro" id="IPR005158">
    <property type="entry name" value="BTAD"/>
</dbReference>
<evidence type="ECO:0000256" key="4">
    <source>
        <dbReference type="ARBA" id="ARBA00023163"/>
    </source>
</evidence>
<dbReference type="PANTHER" id="PTHR35807">
    <property type="entry name" value="TRANSCRIPTIONAL REGULATOR REDD-RELATED"/>
    <property type="match status" value="1"/>
</dbReference>